<dbReference type="Pfam" id="PF06114">
    <property type="entry name" value="Peptidase_M78"/>
    <property type="match status" value="1"/>
</dbReference>
<feature type="domain" description="IrrE N-terminal-like" evidence="1">
    <location>
        <begin position="31"/>
        <end position="163"/>
    </location>
</feature>
<proteinExistence type="predicted"/>
<accession>A0ABT8FLR6</accession>
<comment type="caution">
    <text evidence="2">The sequence shown here is derived from an EMBL/GenBank/DDBJ whole genome shotgun (WGS) entry which is preliminary data.</text>
</comment>
<organism evidence="2 3">
    <name type="scientific">Nocardioides oceani</name>
    <dbReference type="NCBI Taxonomy" id="3058369"/>
    <lineage>
        <taxon>Bacteria</taxon>
        <taxon>Bacillati</taxon>
        <taxon>Actinomycetota</taxon>
        <taxon>Actinomycetes</taxon>
        <taxon>Propionibacteriales</taxon>
        <taxon>Nocardioidaceae</taxon>
        <taxon>Nocardioides</taxon>
    </lineage>
</organism>
<evidence type="ECO:0000259" key="1">
    <source>
        <dbReference type="Pfam" id="PF06114"/>
    </source>
</evidence>
<protein>
    <submittedName>
        <fullName evidence="2">ImmA/IrrE family metallo-endopeptidase</fullName>
    </submittedName>
</protein>
<dbReference type="Gene3D" id="1.10.10.2910">
    <property type="match status" value="1"/>
</dbReference>
<dbReference type="PANTHER" id="PTHR43236:SF2">
    <property type="entry name" value="BLL0069 PROTEIN"/>
    <property type="match status" value="1"/>
</dbReference>
<sequence length="173" mass="18978">MNRISDATTELLRATGQTQPPVDLTVITDYLDLTVVKTNMSNDVSGMLIRDGASGANTVGLNNAHNLGRRRFTLAHEIGHFHLHRGRPLIVDSSVRINLRDRTSGMATDREEMEANRFAAELLMPSEVVLDAVAAAKMTDADQLTHHLATRFKVSQQAMGYRLINLGILSSPS</sequence>
<reference evidence="2" key="1">
    <citation type="submission" date="2023-06" db="EMBL/GenBank/DDBJ databases">
        <title>Draft genome sequence of Nocardioides sp. SOB77.</title>
        <authorList>
            <person name="Zhang G."/>
        </authorList>
    </citation>
    <scope>NUCLEOTIDE SEQUENCE</scope>
    <source>
        <strain evidence="2">SOB77</strain>
    </source>
</reference>
<dbReference type="InterPro" id="IPR010359">
    <property type="entry name" value="IrrE_HExxH"/>
</dbReference>
<dbReference type="EMBL" id="JAUHJQ010000017">
    <property type="protein sequence ID" value="MDN4175621.1"/>
    <property type="molecule type" value="Genomic_DNA"/>
</dbReference>
<evidence type="ECO:0000313" key="3">
    <source>
        <dbReference type="Proteomes" id="UP001168620"/>
    </source>
</evidence>
<name>A0ABT8FLR6_9ACTN</name>
<dbReference type="Proteomes" id="UP001168620">
    <property type="component" value="Unassembled WGS sequence"/>
</dbReference>
<keyword evidence="3" id="KW-1185">Reference proteome</keyword>
<dbReference type="InterPro" id="IPR052345">
    <property type="entry name" value="Rad_response_metalloprotease"/>
</dbReference>
<gene>
    <name evidence="2" type="ORF">QWY28_21850</name>
</gene>
<dbReference type="RefSeq" id="WP_300954999.1">
    <property type="nucleotide sequence ID" value="NZ_JAUHJQ010000017.1"/>
</dbReference>
<evidence type="ECO:0000313" key="2">
    <source>
        <dbReference type="EMBL" id="MDN4175621.1"/>
    </source>
</evidence>
<dbReference type="PANTHER" id="PTHR43236">
    <property type="entry name" value="ANTITOXIN HIGA1"/>
    <property type="match status" value="1"/>
</dbReference>